<dbReference type="PROSITE" id="PS50283">
    <property type="entry name" value="NA_SOLUT_SYMP_3"/>
    <property type="match status" value="1"/>
</dbReference>
<dbReference type="EMBL" id="AJVK01003911">
    <property type="status" value="NOT_ANNOTATED_CDS"/>
    <property type="molecule type" value="Genomic_DNA"/>
</dbReference>
<dbReference type="VEuPathDB" id="VectorBase:PPAPM1_001862"/>
<evidence type="ECO:0000256" key="8">
    <source>
        <dbReference type="ARBA" id="ARBA00023065"/>
    </source>
</evidence>
<dbReference type="GO" id="GO:0015293">
    <property type="term" value="F:symporter activity"/>
    <property type="evidence" value="ECO:0007669"/>
    <property type="project" value="TreeGrafter"/>
</dbReference>
<evidence type="ECO:0000256" key="11">
    <source>
        <dbReference type="RuleBase" id="RU362091"/>
    </source>
</evidence>
<evidence type="ECO:0000256" key="7">
    <source>
        <dbReference type="ARBA" id="ARBA00023053"/>
    </source>
</evidence>
<evidence type="ECO:0000256" key="9">
    <source>
        <dbReference type="ARBA" id="ARBA00023136"/>
    </source>
</evidence>
<name>A0A1B0D7F1_PHLPP</name>
<organism evidence="12 13">
    <name type="scientific">Phlebotomus papatasi</name>
    <name type="common">Sandfly</name>
    <dbReference type="NCBI Taxonomy" id="29031"/>
    <lineage>
        <taxon>Eukaryota</taxon>
        <taxon>Metazoa</taxon>
        <taxon>Ecdysozoa</taxon>
        <taxon>Arthropoda</taxon>
        <taxon>Hexapoda</taxon>
        <taxon>Insecta</taxon>
        <taxon>Pterygota</taxon>
        <taxon>Neoptera</taxon>
        <taxon>Endopterygota</taxon>
        <taxon>Diptera</taxon>
        <taxon>Nematocera</taxon>
        <taxon>Psychodoidea</taxon>
        <taxon>Psychodidae</taxon>
        <taxon>Phlebotomus</taxon>
        <taxon>Phlebotomus</taxon>
    </lineage>
</organism>
<dbReference type="Proteomes" id="UP000092462">
    <property type="component" value="Unassembled WGS sequence"/>
</dbReference>
<dbReference type="GO" id="GO:0005886">
    <property type="term" value="C:plasma membrane"/>
    <property type="evidence" value="ECO:0007669"/>
    <property type="project" value="UniProtKB-SubCell"/>
</dbReference>
<dbReference type="Gene3D" id="1.20.1730.10">
    <property type="entry name" value="Sodium/glucose cotransporter"/>
    <property type="match status" value="1"/>
</dbReference>
<evidence type="ECO:0000313" key="12">
    <source>
        <dbReference type="EnsemblMetazoa" id="PPAI003474-PA"/>
    </source>
</evidence>
<accession>A0A1B0D7F1</accession>
<dbReference type="InterPro" id="IPR051163">
    <property type="entry name" value="Sodium:Solute_Symporter_SSF"/>
</dbReference>
<comment type="subcellular location">
    <subcellularLocation>
        <location evidence="1">Cell membrane</location>
        <topology evidence="1">Multi-pass membrane protein</topology>
    </subcellularLocation>
</comment>
<dbReference type="PANTHER" id="PTHR42985">
    <property type="entry name" value="SODIUM-COUPLED MONOCARBOXYLATE TRANSPORTER"/>
    <property type="match status" value="1"/>
</dbReference>
<keyword evidence="7" id="KW-0915">Sodium</keyword>
<comment type="similarity">
    <text evidence="2 11">Belongs to the sodium:solute symporter (SSF) (TC 2.A.21) family.</text>
</comment>
<keyword evidence="10" id="KW-0739">Sodium transport</keyword>
<evidence type="ECO:0000256" key="5">
    <source>
        <dbReference type="ARBA" id="ARBA00022692"/>
    </source>
</evidence>
<keyword evidence="8" id="KW-0406">Ion transport</keyword>
<dbReference type="VEuPathDB" id="VectorBase:PPAI003474"/>
<evidence type="ECO:0000256" key="4">
    <source>
        <dbReference type="ARBA" id="ARBA00022475"/>
    </source>
</evidence>
<reference evidence="12" key="1">
    <citation type="submission" date="2022-08" db="UniProtKB">
        <authorList>
            <consortium name="EnsemblMetazoa"/>
        </authorList>
    </citation>
    <scope>IDENTIFICATION</scope>
    <source>
        <strain evidence="12">Israel</strain>
    </source>
</reference>
<dbReference type="EnsemblMetazoa" id="PPAI003474-RA">
    <property type="protein sequence ID" value="PPAI003474-PA"/>
    <property type="gene ID" value="PPAI003474"/>
</dbReference>
<dbReference type="InterPro" id="IPR001734">
    <property type="entry name" value="Na/solute_symporter"/>
</dbReference>
<keyword evidence="6" id="KW-1133">Transmembrane helix</keyword>
<keyword evidence="5" id="KW-0812">Transmembrane</keyword>
<proteinExistence type="inferred from homology"/>
<protein>
    <recommendedName>
        <fullName evidence="14">Sodium-coupled monocarboxylate transporter 1</fullName>
    </recommendedName>
</protein>
<sequence>MDLYLSVYDYVVFGTMLAISGLIGVYFGFCRTQKQNTTSEYLLGSKKMGVFPVAISLTATHISAVTMLGVPSEMYLYGTQYWVCAISGLIVTFAMSHLYLPVFMELQITSCYGYLEKRFGVSLRNFASGLYTLYTILGVPVLIYAPAIAFSQVTGINLHTITPIMCIVCIFYTTIGGIRAVVWTDTVRFGT</sequence>
<evidence type="ECO:0000256" key="3">
    <source>
        <dbReference type="ARBA" id="ARBA00022448"/>
    </source>
</evidence>
<evidence type="ECO:0008006" key="14">
    <source>
        <dbReference type="Google" id="ProtNLM"/>
    </source>
</evidence>
<keyword evidence="4" id="KW-1003">Cell membrane</keyword>
<keyword evidence="13" id="KW-1185">Reference proteome</keyword>
<evidence type="ECO:0000256" key="6">
    <source>
        <dbReference type="ARBA" id="ARBA00022989"/>
    </source>
</evidence>
<dbReference type="AlphaFoldDB" id="A0A1B0D7F1"/>
<dbReference type="Pfam" id="PF00474">
    <property type="entry name" value="SSF"/>
    <property type="match status" value="1"/>
</dbReference>
<evidence type="ECO:0000313" key="13">
    <source>
        <dbReference type="Proteomes" id="UP000092462"/>
    </source>
</evidence>
<evidence type="ECO:0000256" key="2">
    <source>
        <dbReference type="ARBA" id="ARBA00006434"/>
    </source>
</evidence>
<evidence type="ECO:0000256" key="10">
    <source>
        <dbReference type="ARBA" id="ARBA00023201"/>
    </source>
</evidence>
<dbReference type="PANTHER" id="PTHR42985:SF21">
    <property type="entry name" value="SODIUM-DEPENDENT MULTIVITAMIN TRANSPORTER-LIKE PROTEIN"/>
    <property type="match status" value="1"/>
</dbReference>
<evidence type="ECO:0000256" key="1">
    <source>
        <dbReference type="ARBA" id="ARBA00004651"/>
    </source>
</evidence>
<keyword evidence="9" id="KW-0472">Membrane</keyword>
<dbReference type="GO" id="GO:0006814">
    <property type="term" value="P:sodium ion transport"/>
    <property type="evidence" value="ECO:0007669"/>
    <property type="project" value="UniProtKB-KW"/>
</dbReference>
<dbReference type="InterPro" id="IPR038377">
    <property type="entry name" value="Na/Glc_symporter_sf"/>
</dbReference>
<keyword evidence="3" id="KW-0813">Transport</keyword>